<dbReference type="Proteomes" id="UP000186607">
    <property type="component" value="Unassembled WGS sequence"/>
</dbReference>
<protein>
    <submittedName>
        <fullName evidence="2">Uncharacterized protein</fullName>
    </submittedName>
</protein>
<reference evidence="2 3" key="1">
    <citation type="submission" date="2017-01" db="EMBL/GenBank/DDBJ databases">
        <title>Genome Analysis of Deinococcus marmoris KOPRI26562.</title>
        <authorList>
            <person name="Kim J.H."/>
            <person name="Oh H.-M."/>
        </authorList>
    </citation>
    <scope>NUCLEOTIDE SEQUENCE [LARGE SCALE GENOMIC DNA]</scope>
    <source>
        <strain evidence="2 3">KOPRI26562</strain>
    </source>
</reference>
<dbReference type="STRING" id="249408.BOO71_0003487"/>
<comment type="caution">
    <text evidence="2">The sequence shown here is derived from an EMBL/GenBank/DDBJ whole genome shotgun (WGS) entry which is preliminary data.</text>
</comment>
<dbReference type="EMBL" id="MSTI01000039">
    <property type="protein sequence ID" value="OLV19232.1"/>
    <property type="molecule type" value="Genomic_DNA"/>
</dbReference>
<feature type="region of interest" description="Disordered" evidence="1">
    <location>
        <begin position="1"/>
        <end position="20"/>
    </location>
</feature>
<keyword evidence="3" id="KW-1185">Reference proteome</keyword>
<dbReference type="AlphaFoldDB" id="A0A1U7P235"/>
<evidence type="ECO:0000256" key="1">
    <source>
        <dbReference type="SAM" id="MobiDB-lite"/>
    </source>
</evidence>
<evidence type="ECO:0000313" key="3">
    <source>
        <dbReference type="Proteomes" id="UP000186607"/>
    </source>
</evidence>
<sequence length="298" mass="32316">MQEDPLLQVTSGGPGVDSPLPSAGLARVQEALDGGNSLIHVGHRVVDLGGHGLVWTAPVCRRIWNHRRKGMRGVPREHAVQHEPHLPAGLELELGDDQTQVEQVLHSGLSAPRPRARVGMQFLCEVLGERVDGESRGRQAGEGDVHLGWQAIERGVDDVTLTDINKKGSEGLIAVEARGDAKPLAALRGTRQRSTFRDFDDKAEVVGQIQFRCVLQHLEEVAASRRVEIEILGRTRPAAQAQFQGVAALKHPGLAHHPKQPVQEALVGQLALQAGQIHAFPRRPGTQVRSQCVAKGPR</sequence>
<accession>A0A1U7P235</accession>
<evidence type="ECO:0000313" key="2">
    <source>
        <dbReference type="EMBL" id="OLV19232.1"/>
    </source>
</evidence>
<name>A0A1U7P235_9DEIO</name>
<proteinExistence type="predicted"/>
<gene>
    <name evidence="2" type="ORF">BOO71_0003487</name>
</gene>
<organism evidence="2 3">
    <name type="scientific">Deinococcus marmoris</name>
    <dbReference type="NCBI Taxonomy" id="249408"/>
    <lineage>
        <taxon>Bacteria</taxon>
        <taxon>Thermotogati</taxon>
        <taxon>Deinococcota</taxon>
        <taxon>Deinococci</taxon>
        <taxon>Deinococcales</taxon>
        <taxon>Deinococcaceae</taxon>
        <taxon>Deinococcus</taxon>
    </lineage>
</organism>